<evidence type="ECO:0000256" key="7">
    <source>
        <dbReference type="SAM" id="MobiDB-lite"/>
    </source>
</evidence>
<dbReference type="CDD" id="cd06849">
    <property type="entry name" value="lipoyl_domain"/>
    <property type="match status" value="1"/>
</dbReference>
<keyword evidence="9" id="KW-1185">Reference proteome</keyword>
<evidence type="ECO:0000256" key="6">
    <source>
        <dbReference type="RuleBase" id="RU003423"/>
    </source>
</evidence>
<evidence type="ECO:0000256" key="2">
    <source>
        <dbReference type="ARBA" id="ARBA00007317"/>
    </source>
</evidence>
<organism evidence="8 9">
    <name type="scientific">Mycobacterium heckeshornense</name>
    <dbReference type="NCBI Taxonomy" id="110505"/>
    <lineage>
        <taxon>Bacteria</taxon>
        <taxon>Bacillati</taxon>
        <taxon>Actinomycetota</taxon>
        <taxon>Actinomycetes</taxon>
        <taxon>Mycobacteriales</taxon>
        <taxon>Mycobacteriaceae</taxon>
        <taxon>Mycobacterium</taxon>
    </lineage>
</organism>
<dbReference type="InterPro" id="IPR001078">
    <property type="entry name" value="2-oxoacid_DH_actylTfrase"/>
</dbReference>
<protein>
    <recommendedName>
        <fullName evidence="6">Dihydrolipoamide acetyltransferase component of pyruvate dehydrogenase complex</fullName>
        <ecNumber evidence="6">2.3.1.-</ecNumber>
    </recommendedName>
</protein>
<feature type="compositionally biased region" description="Low complexity" evidence="7">
    <location>
        <begin position="90"/>
        <end position="107"/>
    </location>
</feature>
<name>A0A7R7YQY4_9MYCO</name>
<gene>
    <name evidence="8" type="ORF">MHEC_13950</name>
</gene>
<evidence type="ECO:0000256" key="3">
    <source>
        <dbReference type="ARBA" id="ARBA00022679"/>
    </source>
</evidence>
<reference evidence="8 9" key="1">
    <citation type="submission" date="2020-12" db="EMBL/GenBank/DDBJ databases">
        <title>Complete genome sequence of Mycobacterium heckeshornense JCM 15655T, closely related to a pathogenic non-tuberculous mycobacterial species Mycobacterium xenopi.</title>
        <authorList>
            <person name="Yoshida M."/>
            <person name="Fukano H."/>
            <person name="Asakura T."/>
            <person name="Suzuki M."/>
            <person name="Hoshino Y."/>
        </authorList>
    </citation>
    <scope>NUCLEOTIDE SEQUENCE [LARGE SCALE GENOMIC DNA]</scope>
    <source>
        <strain evidence="8 9">JCM 15655</strain>
    </source>
</reference>
<dbReference type="PROSITE" id="PS50968">
    <property type="entry name" value="BIOTINYL_LIPOYL"/>
    <property type="match status" value="1"/>
</dbReference>
<dbReference type="SUPFAM" id="SSF52777">
    <property type="entry name" value="CoA-dependent acyltransferases"/>
    <property type="match status" value="1"/>
</dbReference>
<comment type="cofactor">
    <cofactor evidence="1 6">
        <name>(R)-lipoate</name>
        <dbReference type="ChEBI" id="CHEBI:83088"/>
    </cofactor>
</comment>
<dbReference type="PROSITE" id="PS00189">
    <property type="entry name" value="LIPOYL"/>
    <property type="match status" value="1"/>
</dbReference>
<dbReference type="GO" id="GO:0005737">
    <property type="term" value="C:cytoplasm"/>
    <property type="evidence" value="ECO:0007669"/>
    <property type="project" value="TreeGrafter"/>
</dbReference>
<dbReference type="Gene3D" id="3.30.559.10">
    <property type="entry name" value="Chloramphenicol acetyltransferase-like domain"/>
    <property type="match status" value="1"/>
</dbReference>
<dbReference type="GO" id="GO:0031405">
    <property type="term" value="F:lipoic acid binding"/>
    <property type="evidence" value="ECO:0007669"/>
    <property type="project" value="TreeGrafter"/>
</dbReference>
<dbReference type="InterPro" id="IPR036625">
    <property type="entry name" value="E3-bd_dom_sf"/>
</dbReference>
<dbReference type="InterPro" id="IPR004167">
    <property type="entry name" value="PSBD"/>
</dbReference>
<dbReference type="InterPro" id="IPR003016">
    <property type="entry name" value="2-oxoA_DH_lipoyl-BS"/>
</dbReference>
<evidence type="ECO:0000256" key="1">
    <source>
        <dbReference type="ARBA" id="ARBA00001938"/>
    </source>
</evidence>
<keyword evidence="8" id="KW-0670">Pyruvate</keyword>
<keyword evidence="4 6" id="KW-0450">Lipoyl</keyword>
<evidence type="ECO:0000256" key="5">
    <source>
        <dbReference type="ARBA" id="ARBA00023315"/>
    </source>
</evidence>
<evidence type="ECO:0000313" key="8">
    <source>
        <dbReference type="EMBL" id="BCO34962.1"/>
    </source>
</evidence>
<dbReference type="EC" id="2.3.1.-" evidence="6"/>
<dbReference type="Pfam" id="PF00198">
    <property type="entry name" value="2-oxoacid_dh"/>
    <property type="match status" value="1"/>
</dbReference>
<dbReference type="InterPro" id="IPR050743">
    <property type="entry name" value="2-oxoacid_DH_E2_comp"/>
</dbReference>
<dbReference type="SUPFAM" id="SSF51230">
    <property type="entry name" value="Single hybrid motif"/>
    <property type="match status" value="1"/>
</dbReference>
<dbReference type="Proteomes" id="UP000595446">
    <property type="component" value="Chromosome"/>
</dbReference>
<accession>A0A7R7YQY4</accession>
<evidence type="ECO:0000256" key="4">
    <source>
        <dbReference type="ARBA" id="ARBA00022823"/>
    </source>
</evidence>
<dbReference type="InterPro" id="IPR011053">
    <property type="entry name" value="Single_hybrid_motif"/>
</dbReference>
<dbReference type="EMBL" id="AP024237">
    <property type="protein sequence ID" value="BCO34962.1"/>
    <property type="molecule type" value="Genomic_DNA"/>
</dbReference>
<dbReference type="Pfam" id="PF02817">
    <property type="entry name" value="E3_binding"/>
    <property type="match status" value="1"/>
</dbReference>
<dbReference type="PROSITE" id="PS51826">
    <property type="entry name" value="PSBD"/>
    <property type="match status" value="1"/>
</dbReference>
<proteinExistence type="inferred from homology"/>
<dbReference type="InterPro" id="IPR023213">
    <property type="entry name" value="CAT-like_dom_sf"/>
</dbReference>
<dbReference type="PANTHER" id="PTHR43178">
    <property type="entry name" value="DIHYDROLIPOAMIDE ACETYLTRANSFERASE COMPONENT OF PYRUVATE DEHYDROGENASE COMPLEX"/>
    <property type="match status" value="1"/>
</dbReference>
<keyword evidence="3 6" id="KW-0808">Transferase</keyword>
<evidence type="ECO:0000313" key="9">
    <source>
        <dbReference type="Proteomes" id="UP000595446"/>
    </source>
</evidence>
<dbReference type="PANTHER" id="PTHR43178:SF5">
    <property type="entry name" value="LIPOAMIDE ACYLTRANSFERASE COMPONENT OF BRANCHED-CHAIN ALPHA-KETO ACID DEHYDROGENASE COMPLEX, MITOCHONDRIAL"/>
    <property type="match status" value="1"/>
</dbReference>
<dbReference type="Gene3D" id="2.40.50.100">
    <property type="match status" value="1"/>
</dbReference>
<sequence length="392" mass="41328">MPALGADMDEGTLDEWLVKPGDKVARGQVVAVVETTKAAVEVECWHEGIVHELLVPVGETVGVGTVLATLLETGESVPAPRKPAARRAKASAQPPAAAAAQPTPAVAGQEAAPHRRRWVSPAARRLAESLGIDVAAVAGTGPQGAVTIHDVEHAAASAKQPQPKYTAADRAAGMRRSIAAAMSRSKREIPHYYLLQEIQLEKALAWLTERNAERSITERVLPAVLQLKAVGLAAQQFGEFNGFWQGGKFQPGQGVHVGVAINLRGGGLVAPAIHDVPDKKLDDLMSDLTDLVARARAGSLRSSEMSDPTITVTNLGDRGVDAVFGVIYPPQVALVGFGKPAQRVCVIDGGIRVITTVQTALSADHRATDGHRGALFLAAIDEFLQHPDALEK</sequence>
<keyword evidence="5 6" id="KW-0012">Acyltransferase</keyword>
<feature type="region of interest" description="Disordered" evidence="7">
    <location>
        <begin position="78"/>
        <end position="117"/>
    </location>
</feature>
<dbReference type="InterPro" id="IPR000089">
    <property type="entry name" value="Biotin_lipoyl"/>
</dbReference>
<dbReference type="AlphaFoldDB" id="A0A7R7YQY4"/>
<dbReference type="Pfam" id="PF00364">
    <property type="entry name" value="Biotin_lipoyl"/>
    <property type="match status" value="1"/>
</dbReference>
<comment type="similarity">
    <text evidence="2 6">Belongs to the 2-oxoacid dehydrogenase family.</text>
</comment>
<dbReference type="GO" id="GO:0016407">
    <property type="term" value="F:acetyltransferase activity"/>
    <property type="evidence" value="ECO:0007669"/>
    <property type="project" value="TreeGrafter"/>
</dbReference>
<dbReference type="SUPFAM" id="SSF47005">
    <property type="entry name" value="Peripheral subunit-binding domain of 2-oxo acid dehydrogenase complex"/>
    <property type="match status" value="1"/>
</dbReference>
<dbReference type="Gene3D" id="4.10.320.10">
    <property type="entry name" value="E3-binding domain"/>
    <property type="match status" value="1"/>
</dbReference>